<dbReference type="EMBL" id="JAAGAA010000013">
    <property type="protein sequence ID" value="NDV13900.1"/>
    <property type="molecule type" value="Genomic_DNA"/>
</dbReference>
<dbReference type="AlphaFoldDB" id="A0A6B2KV30"/>
<feature type="DNA-binding region" description="H-T-H motif" evidence="4">
    <location>
        <begin position="31"/>
        <end position="50"/>
    </location>
</feature>
<dbReference type="PROSITE" id="PS50977">
    <property type="entry name" value="HTH_TETR_2"/>
    <property type="match status" value="1"/>
</dbReference>
<dbReference type="InterPro" id="IPR036271">
    <property type="entry name" value="Tet_transcr_reg_TetR-rel_C_sf"/>
</dbReference>
<gene>
    <name evidence="6" type="ORF">GZH52_14080</name>
</gene>
<dbReference type="Pfam" id="PF16925">
    <property type="entry name" value="TetR_C_13"/>
    <property type="match status" value="1"/>
</dbReference>
<keyword evidence="2 4" id="KW-0238">DNA-binding</keyword>
<dbReference type="Gene3D" id="1.10.357.10">
    <property type="entry name" value="Tetracycline Repressor, domain 2"/>
    <property type="match status" value="1"/>
</dbReference>
<keyword evidence="7" id="KW-1185">Reference proteome</keyword>
<dbReference type="Proteomes" id="UP000482578">
    <property type="component" value="Unassembled WGS sequence"/>
</dbReference>
<evidence type="ECO:0000313" key="7">
    <source>
        <dbReference type="Proteomes" id="UP000482578"/>
    </source>
</evidence>
<dbReference type="SUPFAM" id="SSF48498">
    <property type="entry name" value="Tetracyclin repressor-like, C-terminal domain"/>
    <property type="match status" value="1"/>
</dbReference>
<keyword evidence="1" id="KW-0805">Transcription regulation</keyword>
<evidence type="ECO:0000313" key="6">
    <source>
        <dbReference type="EMBL" id="NDV13900.1"/>
    </source>
</evidence>
<dbReference type="GO" id="GO:0003677">
    <property type="term" value="F:DNA binding"/>
    <property type="evidence" value="ECO:0007669"/>
    <property type="project" value="UniProtKB-UniRule"/>
</dbReference>
<accession>A0A6B2KV30</accession>
<dbReference type="PANTHER" id="PTHR47506:SF6">
    <property type="entry name" value="HTH-TYPE TRANSCRIPTIONAL REPRESSOR NEMR"/>
    <property type="match status" value="1"/>
</dbReference>
<dbReference type="PANTHER" id="PTHR47506">
    <property type="entry name" value="TRANSCRIPTIONAL REGULATORY PROTEIN"/>
    <property type="match status" value="1"/>
</dbReference>
<evidence type="ECO:0000256" key="4">
    <source>
        <dbReference type="PROSITE-ProRule" id="PRU00335"/>
    </source>
</evidence>
<name>A0A6B2KV30_9NEIS</name>
<comment type="caution">
    <text evidence="6">The sequence shown here is derived from an EMBL/GenBank/DDBJ whole genome shotgun (WGS) entry which is preliminary data.</text>
</comment>
<evidence type="ECO:0000256" key="3">
    <source>
        <dbReference type="ARBA" id="ARBA00023163"/>
    </source>
</evidence>
<protein>
    <submittedName>
        <fullName evidence="6">TetR/AcrR family transcriptional regulator</fullName>
    </submittedName>
</protein>
<keyword evidence="3" id="KW-0804">Transcription</keyword>
<feature type="domain" description="HTH tetR-type" evidence="5">
    <location>
        <begin position="8"/>
        <end position="68"/>
    </location>
</feature>
<dbReference type="InterPro" id="IPR001647">
    <property type="entry name" value="HTH_TetR"/>
</dbReference>
<organism evidence="6 7">
    <name type="scientific">Crenobacter caeni</name>
    <dbReference type="NCBI Taxonomy" id="2705474"/>
    <lineage>
        <taxon>Bacteria</taxon>
        <taxon>Pseudomonadati</taxon>
        <taxon>Pseudomonadota</taxon>
        <taxon>Betaproteobacteria</taxon>
        <taxon>Neisseriales</taxon>
        <taxon>Neisseriaceae</taxon>
        <taxon>Crenobacter</taxon>
    </lineage>
</organism>
<dbReference type="InterPro" id="IPR011075">
    <property type="entry name" value="TetR_C"/>
</dbReference>
<proteinExistence type="predicted"/>
<evidence type="ECO:0000259" key="5">
    <source>
        <dbReference type="PROSITE" id="PS50977"/>
    </source>
</evidence>
<dbReference type="SUPFAM" id="SSF46689">
    <property type="entry name" value="Homeodomain-like"/>
    <property type="match status" value="1"/>
</dbReference>
<sequence>MPRPSSFPDTRAHILATGEQLVRHKGFTALGLTELLASAGVPKGSFYHYFDSKDAFGEALIEHYFALYRQHVAALFTDETLGYARARLIAYFERWLAAAECDPQLHTCLAVKLAAEVADYSEPMRVALDTAMQGIIAEIARAIGAAQADGSLTATVPAAELAEQLYARWLGASLLAKVSRSRAPLARALEHTRLVLPA</sequence>
<evidence type="ECO:0000256" key="1">
    <source>
        <dbReference type="ARBA" id="ARBA00023015"/>
    </source>
</evidence>
<dbReference type="PRINTS" id="PR00455">
    <property type="entry name" value="HTHTETR"/>
</dbReference>
<evidence type="ECO:0000256" key="2">
    <source>
        <dbReference type="ARBA" id="ARBA00023125"/>
    </source>
</evidence>
<dbReference type="RefSeq" id="WP_163317280.1">
    <property type="nucleotide sequence ID" value="NZ_JAAGAA010000013.1"/>
</dbReference>
<dbReference type="Pfam" id="PF00440">
    <property type="entry name" value="TetR_N"/>
    <property type="match status" value="1"/>
</dbReference>
<reference evidence="6 7" key="1">
    <citation type="submission" date="2020-02" db="EMBL/GenBank/DDBJ databases">
        <authorList>
            <person name="Yang Z."/>
        </authorList>
    </citation>
    <scope>NUCLEOTIDE SEQUENCE [LARGE SCALE GENOMIC DNA]</scope>
    <source>
        <strain evidence="6 7">HX-7-9</strain>
    </source>
</reference>
<dbReference type="InterPro" id="IPR009057">
    <property type="entry name" value="Homeodomain-like_sf"/>
</dbReference>